<dbReference type="Gene3D" id="2.70.40.10">
    <property type="match status" value="1"/>
</dbReference>
<keyword evidence="3 5" id="KW-0546">Nucleotide metabolism</keyword>
<comment type="similarity">
    <text evidence="1 5">Belongs to the dUTPase family.</text>
</comment>
<dbReference type="PANTHER" id="PTHR11241">
    <property type="entry name" value="DEOXYURIDINE 5'-TRIPHOSPHATE NUCLEOTIDOHYDROLASE"/>
    <property type="match status" value="1"/>
</dbReference>
<comment type="caution">
    <text evidence="5">Lacks conserved residue(s) required for the propagation of feature annotation.</text>
</comment>
<dbReference type="NCBIfam" id="NF001862">
    <property type="entry name" value="PRK00601.1"/>
    <property type="match status" value="1"/>
</dbReference>
<comment type="catalytic activity">
    <reaction evidence="4 5">
        <text>dUTP + H2O = dUMP + diphosphate + H(+)</text>
        <dbReference type="Rhea" id="RHEA:10248"/>
        <dbReference type="ChEBI" id="CHEBI:15377"/>
        <dbReference type="ChEBI" id="CHEBI:15378"/>
        <dbReference type="ChEBI" id="CHEBI:33019"/>
        <dbReference type="ChEBI" id="CHEBI:61555"/>
        <dbReference type="ChEBI" id="CHEBI:246422"/>
        <dbReference type="EC" id="3.6.1.23"/>
    </reaction>
</comment>
<dbReference type="InterPro" id="IPR008181">
    <property type="entry name" value="dUTPase"/>
</dbReference>
<comment type="pathway">
    <text evidence="5">Pyrimidine metabolism; dUMP biosynthesis; dUMP from dCTP (dUTP route): step 2/2.</text>
</comment>
<dbReference type="CDD" id="cd07557">
    <property type="entry name" value="trimeric_dUTPase"/>
    <property type="match status" value="1"/>
</dbReference>
<dbReference type="InterPro" id="IPR036157">
    <property type="entry name" value="dUTPase-like_sf"/>
</dbReference>
<gene>
    <name evidence="5 8" type="primary">dut</name>
    <name evidence="8" type="ORF">ACFO4R_06135</name>
</gene>
<feature type="binding site" evidence="5">
    <location>
        <begin position="63"/>
        <end position="65"/>
    </location>
    <ligand>
        <name>substrate</name>
    </ligand>
</feature>
<reference evidence="9" key="1">
    <citation type="journal article" date="2019" name="Int. J. Syst. Evol. Microbiol.">
        <title>The Global Catalogue of Microorganisms (GCM) 10K type strain sequencing project: providing services to taxonomists for standard genome sequencing and annotation.</title>
        <authorList>
            <consortium name="The Broad Institute Genomics Platform"/>
            <consortium name="The Broad Institute Genome Sequencing Center for Infectious Disease"/>
            <person name="Wu L."/>
            <person name="Ma J."/>
        </authorList>
    </citation>
    <scope>NUCLEOTIDE SEQUENCE [LARGE SCALE GENOMIC DNA]</scope>
    <source>
        <strain evidence="9">CCUG 46385</strain>
    </source>
</reference>
<dbReference type="InterPro" id="IPR033704">
    <property type="entry name" value="dUTPase_trimeric"/>
</dbReference>
<comment type="cofactor">
    <cofactor evidence="5">
        <name>Mg(2+)</name>
        <dbReference type="ChEBI" id="CHEBI:18420"/>
    </cofactor>
</comment>
<evidence type="ECO:0000256" key="5">
    <source>
        <dbReference type="HAMAP-Rule" id="MF_00116"/>
    </source>
</evidence>
<keyword evidence="5" id="KW-0479">Metal-binding</keyword>
<feature type="binding site" evidence="5">
    <location>
        <begin position="80"/>
        <end position="82"/>
    </location>
    <ligand>
        <name>substrate</name>
    </ligand>
</feature>
<keyword evidence="9" id="KW-1185">Reference proteome</keyword>
<dbReference type="EC" id="3.6.1.23" evidence="5"/>
<feature type="domain" description="dUTPase-like" evidence="7">
    <location>
        <begin position="14"/>
        <end position="143"/>
    </location>
</feature>
<organism evidence="8 9">
    <name type="scientific">Filifactor villosus</name>
    <dbReference type="NCBI Taxonomy" id="29374"/>
    <lineage>
        <taxon>Bacteria</taxon>
        <taxon>Bacillati</taxon>
        <taxon>Bacillota</taxon>
        <taxon>Clostridia</taxon>
        <taxon>Peptostreptococcales</taxon>
        <taxon>Filifactoraceae</taxon>
        <taxon>Filifactor</taxon>
    </lineage>
</organism>
<evidence type="ECO:0000313" key="9">
    <source>
        <dbReference type="Proteomes" id="UP001595916"/>
    </source>
</evidence>
<proteinExistence type="inferred from homology"/>
<dbReference type="RefSeq" id="WP_379788173.1">
    <property type="nucleotide sequence ID" value="NZ_JBHSHL010000022.1"/>
</dbReference>
<dbReference type="PANTHER" id="PTHR11241:SF0">
    <property type="entry name" value="DEOXYURIDINE 5'-TRIPHOSPHATE NUCLEOTIDOHYDROLASE"/>
    <property type="match status" value="1"/>
</dbReference>
<feature type="region of interest" description="Disordered" evidence="6">
    <location>
        <begin position="125"/>
        <end position="144"/>
    </location>
</feature>
<evidence type="ECO:0000256" key="3">
    <source>
        <dbReference type="ARBA" id="ARBA00023080"/>
    </source>
</evidence>
<dbReference type="Proteomes" id="UP001595916">
    <property type="component" value="Unassembled WGS sequence"/>
</dbReference>
<dbReference type="HAMAP" id="MF_00116">
    <property type="entry name" value="dUTPase_bact"/>
    <property type="match status" value="1"/>
</dbReference>
<name>A0ABV9QPN5_9FIRM</name>
<dbReference type="NCBIfam" id="TIGR00576">
    <property type="entry name" value="dut"/>
    <property type="match status" value="1"/>
</dbReference>
<evidence type="ECO:0000256" key="6">
    <source>
        <dbReference type="SAM" id="MobiDB-lite"/>
    </source>
</evidence>
<protein>
    <recommendedName>
        <fullName evidence="5">Deoxyuridine 5'-triphosphate nucleotidohydrolase</fullName>
        <shortName evidence="5">dUTPase</shortName>
        <ecNumber evidence="5">3.6.1.23</ecNumber>
    </recommendedName>
    <alternativeName>
        <fullName evidence="5">dUTP pyrophosphatase</fullName>
    </alternativeName>
</protein>
<evidence type="ECO:0000313" key="8">
    <source>
        <dbReference type="EMBL" id="MFC4804659.1"/>
    </source>
</evidence>
<keyword evidence="5" id="KW-0460">Magnesium</keyword>
<dbReference type="EMBL" id="JBHSHL010000022">
    <property type="protein sequence ID" value="MFC4804659.1"/>
    <property type="molecule type" value="Genomic_DNA"/>
</dbReference>
<evidence type="ECO:0000256" key="2">
    <source>
        <dbReference type="ARBA" id="ARBA00022801"/>
    </source>
</evidence>
<dbReference type="SUPFAM" id="SSF51283">
    <property type="entry name" value="dUTPase-like"/>
    <property type="match status" value="1"/>
</dbReference>
<evidence type="ECO:0000256" key="1">
    <source>
        <dbReference type="ARBA" id="ARBA00006581"/>
    </source>
</evidence>
<evidence type="ECO:0000259" key="7">
    <source>
        <dbReference type="Pfam" id="PF00692"/>
    </source>
</evidence>
<evidence type="ECO:0000256" key="4">
    <source>
        <dbReference type="ARBA" id="ARBA00047686"/>
    </source>
</evidence>
<dbReference type="Pfam" id="PF00692">
    <property type="entry name" value="dUTPase"/>
    <property type="match status" value="1"/>
</dbReference>
<keyword evidence="2 5" id="KW-0378">Hydrolase</keyword>
<accession>A0ABV9QPN5</accession>
<feature type="binding site" evidence="5">
    <location>
        <position position="76"/>
    </location>
    <ligand>
        <name>substrate</name>
    </ligand>
</feature>
<dbReference type="InterPro" id="IPR029054">
    <property type="entry name" value="dUTPase-like"/>
</dbReference>
<comment type="caution">
    <text evidence="8">The sequence shown here is derived from an EMBL/GenBank/DDBJ whole genome shotgun (WGS) entry which is preliminary data.</text>
</comment>
<dbReference type="GO" id="GO:0004170">
    <property type="term" value="F:dUTP diphosphatase activity"/>
    <property type="evidence" value="ECO:0007669"/>
    <property type="project" value="UniProtKB-EC"/>
</dbReference>
<comment type="function">
    <text evidence="5">This enzyme is involved in nucleotide metabolism: it produces dUMP, the immediate precursor of thymidine nucleotides and it decreases the intracellular concentration of dUTP so that uracil cannot be incorporated into DNA.</text>
</comment>
<sequence>MKKVLFEKIHPDAVIPFYAHEGDAGMDLFSIEELVIKSSESALVHTGLKMRLPKHTEAQVRPRSGLALKHQITVLNSPGTVDEGYRGELCIILINHGKEPFKVEKGMKIAQMIIAPVMQVKVEETSDVGTDTSRGEKGFGSSGV</sequence>